<comment type="caution">
    <text evidence="1">The sequence shown here is derived from an EMBL/GenBank/DDBJ whole genome shotgun (WGS) entry which is preliminary data.</text>
</comment>
<reference evidence="1 2" key="1">
    <citation type="submission" date="2017-04" db="EMBL/GenBank/DDBJ databases">
        <title>Kefir bacterial isolates.</title>
        <authorList>
            <person name="Kim Y."/>
            <person name="Blasche S."/>
            <person name="Patil K.R."/>
        </authorList>
    </citation>
    <scope>NUCLEOTIDE SEQUENCE [LARGE SCALE GENOMIC DNA]</scope>
    <source>
        <strain evidence="1 2">OG2</strain>
    </source>
</reference>
<proteinExistence type="predicted"/>
<dbReference type="Proteomes" id="UP000216802">
    <property type="component" value="Unassembled WGS sequence"/>
</dbReference>
<dbReference type="EMBL" id="NCXI01000007">
    <property type="protein sequence ID" value="PAK87226.1"/>
    <property type="molecule type" value="Genomic_DNA"/>
</dbReference>
<feature type="non-terminal residue" evidence="1">
    <location>
        <position position="1"/>
    </location>
</feature>
<evidence type="ECO:0000313" key="2">
    <source>
        <dbReference type="Proteomes" id="UP000216802"/>
    </source>
</evidence>
<protein>
    <submittedName>
        <fullName evidence="1">Uncharacterized protein</fullName>
    </submittedName>
</protein>
<sequence length="67" mass="7837">LNGNYIRIYFFMELWTLPISERIQAVRNRSVSLLRDKFLVLEFISEVLTRRFLLGGAVLVSVELSFS</sequence>
<organism evidence="1 2">
    <name type="scientific">Lentilactobacillus parakefiri</name>
    <dbReference type="NCBI Taxonomy" id="152332"/>
    <lineage>
        <taxon>Bacteria</taxon>
        <taxon>Bacillati</taxon>
        <taxon>Bacillota</taxon>
        <taxon>Bacilli</taxon>
        <taxon>Lactobacillales</taxon>
        <taxon>Lactobacillaceae</taxon>
        <taxon>Lentilactobacillus</taxon>
    </lineage>
</organism>
<accession>A0A269YRJ6</accession>
<evidence type="ECO:0000313" key="1">
    <source>
        <dbReference type="EMBL" id="PAK87226.1"/>
    </source>
</evidence>
<dbReference type="AlphaFoldDB" id="A0A269YRJ6"/>
<gene>
    <name evidence="1" type="ORF">B8W98_01780</name>
</gene>
<name>A0A269YRJ6_9LACO</name>